<feature type="domain" description="AraC effector-binding" evidence="1">
    <location>
        <begin position="4"/>
        <end position="159"/>
    </location>
</feature>
<dbReference type="EMBL" id="JSVC01000012">
    <property type="protein sequence ID" value="KIC94496.1"/>
    <property type="molecule type" value="Genomic_DNA"/>
</dbReference>
<gene>
    <name evidence="2" type="ORF">OI18_11545</name>
</gene>
<name>A0A0C1L4J4_9BACT</name>
<evidence type="ECO:0000313" key="3">
    <source>
        <dbReference type="Proteomes" id="UP000031408"/>
    </source>
</evidence>
<dbReference type="InterPro" id="IPR053182">
    <property type="entry name" value="YobU-like_regulator"/>
</dbReference>
<keyword evidence="3" id="KW-1185">Reference proteome</keyword>
<dbReference type="PANTHER" id="PTHR36444">
    <property type="entry name" value="TRANSCRIPTIONAL REGULATOR PROTEIN YOBU-RELATED"/>
    <property type="match status" value="1"/>
</dbReference>
<accession>A0A0C1L4J4</accession>
<sequence length="166" mass="19166">MTSAPFRIETLNKKILLGIKLEMSLAQNQTGELWRSFMLRRKEINNAVGKDLYSLQEYGADYFKAFRLENQFVKWAAVEVSDATAIPEAMEALQLQGGLYAVFTYIGSSNDTQIFQYIYSEWLPTSGYDLDDRPHFEVLGEKYKNNSPDSEEEIWIPIKHKHGVQE</sequence>
<protein>
    <submittedName>
        <fullName evidence="2">AraC family transcriptional regulator</fullName>
    </submittedName>
</protein>
<dbReference type="InterPro" id="IPR010499">
    <property type="entry name" value="AraC_E-bd"/>
</dbReference>
<proteinExistence type="predicted"/>
<organism evidence="2 3">
    <name type="scientific">Flavihumibacter solisilvae</name>
    <dbReference type="NCBI Taxonomy" id="1349421"/>
    <lineage>
        <taxon>Bacteria</taxon>
        <taxon>Pseudomonadati</taxon>
        <taxon>Bacteroidota</taxon>
        <taxon>Chitinophagia</taxon>
        <taxon>Chitinophagales</taxon>
        <taxon>Chitinophagaceae</taxon>
        <taxon>Flavihumibacter</taxon>
    </lineage>
</organism>
<dbReference type="SUPFAM" id="SSF55136">
    <property type="entry name" value="Probable bacterial effector-binding domain"/>
    <property type="match status" value="1"/>
</dbReference>
<evidence type="ECO:0000259" key="1">
    <source>
        <dbReference type="SMART" id="SM00871"/>
    </source>
</evidence>
<dbReference type="STRING" id="1349421.OI18_11545"/>
<dbReference type="SMART" id="SM00871">
    <property type="entry name" value="AraC_E_bind"/>
    <property type="match status" value="1"/>
</dbReference>
<dbReference type="PANTHER" id="PTHR36444:SF2">
    <property type="entry name" value="TRANSCRIPTIONAL REGULATOR PROTEIN YOBU-RELATED"/>
    <property type="match status" value="1"/>
</dbReference>
<reference evidence="2 3" key="1">
    <citation type="submission" date="2014-11" db="EMBL/GenBank/DDBJ databases">
        <title>Genome sequence of Flavihumibacter solisilvae 3-3.</title>
        <authorList>
            <person name="Zhou G."/>
            <person name="Li M."/>
            <person name="Wang G."/>
        </authorList>
    </citation>
    <scope>NUCLEOTIDE SEQUENCE [LARGE SCALE GENOMIC DNA]</scope>
    <source>
        <strain evidence="2 3">3-3</strain>
    </source>
</reference>
<evidence type="ECO:0000313" key="2">
    <source>
        <dbReference type="EMBL" id="KIC94496.1"/>
    </source>
</evidence>
<dbReference type="Gene3D" id="3.20.80.10">
    <property type="entry name" value="Regulatory factor, effector binding domain"/>
    <property type="match status" value="1"/>
</dbReference>
<dbReference type="InterPro" id="IPR029442">
    <property type="entry name" value="GyrI-like"/>
</dbReference>
<comment type="caution">
    <text evidence="2">The sequence shown here is derived from an EMBL/GenBank/DDBJ whole genome shotgun (WGS) entry which is preliminary data.</text>
</comment>
<dbReference type="Pfam" id="PF06445">
    <property type="entry name" value="GyrI-like"/>
    <property type="match status" value="1"/>
</dbReference>
<dbReference type="Proteomes" id="UP000031408">
    <property type="component" value="Unassembled WGS sequence"/>
</dbReference>
<dbReference type="InterPro" id="IPR011256">
    <property type="entry name" value="Reg_factor_effector_dom_sf"/>
</dbReference>
<dbReference type="OrthoDB" id="8560232at2"/>
<dbReference type="RefSeq" id="WP_039140023.1">
    <property type="nucleotide sequence ID" value="NZ_JSVC01000012.1"/>
</dbReference>
<dbReference type="AlphaFoldDB" id="A0A0C1L4J4"/>